<evidence type="ECO:0000256" key="1">
    <source>
        <dbReference type="SAM" id="Phobius"/>
    </source>
</evidence>
<gene>
    <name evidence="2" type="ORF">D5400_09735</name>
</gene>
<organism evidence="2 3">
    <name type="scientific">Georhizobium profundi</name>
    <dbReference type="NCBI Taxonomy" id="2341112"/>
    <lineage>
        <taxon>Bacteria</taxon>
        <taxon>Pseudomonadati</taxon>
        <taxon>Pseudomonadota</taxon>
        <taxon>Alphaproteobacteria</taxon>
        <taxon>Hyphomicrobiales</taxon>
        <taxon>Rhizobiaceae</taxon>
        <taxon>Georhizobium</taxon>
    </lineage>
</organism>
<evidence type="ECO:0000313" key="3">
    <source>
        <dbReference type="Proteomes" id="UP000268192"/>
    </source>
</evidence>
<feature type="transmembrane region" description="Helical" evidence="1">
    <location>
        <begin position="342"/>
        <end position="364"/>
    </location>
</feature>
<feature type="transmembrane region" description="Helical" evidence="1">
    <location>
        <begin position="185"/>
        <end position="202"/>
    </location>
</feature>
<evidence type="ECO:0000313" key="2">
    <source>
        <dbReference type="EMBL" id="AZN71510.1"/>
    </source>
</evidence>
<dbReference type="KEGG" id="abaw:D5400_09735"/>
<dbReference type="RefSeq" id="WP_126009820.1">
    <property type="nucleotide sequence ID" value="NZ_CP032509.1"/>
</dbReference>
<proteinExistence type="predicted"/>
<dbReference type="AlphaFoldDB" id="A0A3Q8XNA9"/>
<feature type="transmembrane region" description="Helical" evidence="1">
    <location>
        <begin position="313"/>
        <end position="336"/>
    </location>
</feature>
<feature type="transmembrane region" description="Helical" evidence="1">
    <location>
        <begin position="214"/>
        <end position="236"/>
    </location>
</feature>
<dbReference type="EMBL" id="CP032509">
    <property type="protein sequence ID" value="AZN71510.1"/>
    <property type="molecule type" value="Genomic_DNA"/>
</dbReference>
<feature type="transmembrane region" description="Helical" evidence="1">
    <location>
        <begin position="248"/>
        <end position="264"/>
    </location>
</feature>
<keyword evidence="1" id="KW-0812">Transmembrane</keyword>
<feature type="transmembrane region" description="Helical" evidence="1">
    <location>
        <begin position="371"/>
        <end position="392"/>
    </location>
</feature>
<dbReference type="Proteomes" id="UP000268192">
    <property type="component" value="Chromosome"/>
</dbReference>
<protein>
    <submittedName>
        <fullName evidence="2">Metal transporter</fullName>
    </submittedName>
</protein>
<reference evidence="2 3" key="1">
    <citation type="submission" date="2018-09" db="EMBL/GenBank/DDBJ databases">
        <title>Marinorhizobium profundi gen. nov., sp. nov., isolated from a deep-sea sediment sample from the New Britain Trench and proposal of Marinorhizobiaceae fam. nov. in the order Rhizobiales of the class Alphaproteobacteria.</title>
        <authorList>
            <person name="Cao J."/>
        </authorList>
    </citation>
    <scope>NUCLEOTIDE SEQUENCE [LARGE SCALE GENOMIC DNA]</scope>
    <source>
        <strain evidence="2 3">WS11</strain>
    </source>
</reference>
<sequence length="399" mass="41302">MNGTENVAKAPPSSQGNGGRWLWLLPPFLLLAAIVGWLFATDQFANLSRGAPPIENLTIERSVLEDGRMSFLVRAGGSEAMAIAQVQVDAAYWQFVQDPMGTLERGQTAWISIPYPWVLGESHTVKFVTNTGATFEAVIAAAVPTPTATAGQLRSQTLIGAVVGILPVTVGLMFYPALRNVGRQGMTFLLALTVGLLAFLFVDTLEAAFELAGAAAALFQGPVLVLSAAAAGFLCLTAIGRRSGTPQGAALAFYIALGIGLHNFGEGLAIGAAFATGLAGLGTFLVVGFAVHNITEGIGIAAPILKVRPPLRTFVALALIAGGPAVLGIWIGSMAFSPQWAALFLGIGAGAILQVILEVSLYLVRSSLSGASVLISPVSLSGFFSGMIFMYVTAAAVKI</sequence>
<feature type="transmembrane region" description="Helical" evidence="1">
    <location>
        <begin position="21"/>
        <end position="40"/>
    </location>
</feature>
<dbReference type="OrthoDB" id="9787346at2"/>
<accession>A0A3Q8XNA9</accession>
<keyword evidence="1" id="KW-1133">Transmembrane helix</keyword>
<keyword evidence="1" id="KW-0472">Membrane</keyword>
<feature type="transmembrane region" description="Helical" evidence="1">
    <location>
        <begin position="158"/>
        <end position="178"/>
    </location>
</feature>
<keyword evidence="3" id="KW-1185">Reference proteome</keyword>
<name>A0A3Q8XNA9_9HYPH</name>